<evidence type="ECO:0000313" key="2">
    <source>
        <dbReference type="EMBL" id="GGN91113.1"/>
    </source>
</evidence>
<reference evidence="3" key="1">
    <citation type="journal article" date="2019" name="Int. J. Syst. Evol. Microbiol.">
        <title>The Global Catalogue of Microorganisms (GCM) 10K type strain sequencing project: providing services to taxonomists for standard genome sequencing and annotation.</title>
        <authorList>
            <consortium name="The Broad Institute Genomics Platform"/>
            <consortium name="The Broad Institute Genome Sequencing Center for Infectious Disease"/>
            <person name="Wu L."/>
            <person name="Ma J."/>
        </authorList>
    </citation>
    <scope>NUCLEOTIDE SEQUENCE [LARGE SCALE GENOMIC DNA]</scope>
    <source>
        <strain evidence="3">CGMCC 4.7329</strain>
    </source>
</reference>
<comment type="caution">
    <text evidence="2">The sequence shown here is derived from an EMBL/GenBank/DDBJ whole genome shotgun (WGS) entry which is preliminary data.</text>
</comment>
<dbReference type="Pfam" id="PF01872">
    <property type="entry name" value="RibD_C"/>
    <property type="match status" value="1"/>
</dbReference>
<accession>A0ABQ2KRG9</accession>
<sequence>MELSLTQFLTIDGVYQAPGGPEEDTSDGFTHGGWSVPYGDEDFGVFMDSVFDRVDAFLLGRRTYDIFAGYWPKVDDPDNPVATKLNDLPKYVATGTLTEADWAGTELLRGDIVAEVTALKARPGRELQMHGSGALAHTLLAAGLIDTMNLLTFPVVLGTGKKLFTDTVRPTGFTLTESRTTSTGVLIASYRADGAPKYGDYSTE</sequence>
<evidence type="ECO:0000313" key="3">
    <source>
        <dbReference type="Proteomes" id="UP000658127"/>
    </source>
</evidence>
<keyword evidence="3" id="KW-1185">Reference proteome</keyword>
<gene>
    <name evidence="2" type="ORF">GCM10011610_51030</name>
</gene>
<dbReference type="InterPro" id="IPR024072">
    <property type="entry name" value="DHFR-like_dom_sf"/>
</dbReference>
<dbReference type="SUPFAM" id="SSF53597">
    <property type="entry name" value="Dihydrofolate reductase-like"/>
    <property type="match status" value="1"/>
</dbReference>
<evidence type="ECO:0000259" key="1">
    <source>
        <dbReference type="Pfam" id="PF01872"/>
    </source>
</evidence>
<dbReference type="RefSeq" id="WP_189032988.1">
    <property type="nucleotide sequence ID" value="NZ_BMNE01000006.1"/>
</dbReference>
<organism evidence="2 3">
    <name type="scientific">Nocardia rhizosphaerihabitans</name>
    <dbReference type="NCBI Taxonomy" id="1691570"/>
    <lineage>
        <taxon>Bacteria</taxon>
        <taxon>Bacillati</taxon>
        <taxon>Actinomycetota</taxon>
        <taxon>Actinomycetes</taxon>
        <taxon>Mycobacteriales</taxon>
        <taxon>Nocardiaceae</taxon>
        <taxon>Nocardia</taxon>
    </lineage>
</organism>
<dbReference type="EMBL" id="BMNE01000006">
    <property type="protein sequence ID" value="GGN91113.1"/>
    <property type="molecule type" value="Genomic_DNA"/>
</dbReference>
<dbReference type="InterPro" id="IPR050765">
    <property type="entry name" value="Riboflavin_Biosynth_HTPR"/>
</dbReference>
<dbReference type="Proteomes" id="UP000658127">
    <property type="component" value="Unassembled WGS sequence"/>
</dbReference>
<protein>
    <submittedName>
        <fullName evidence="2">Deaminase reductase</fullName>
    </submittedName>
</protein>
<feature type="domain" description="Bacterial bifunctional deaminase-reductase C-terminal" evidence="1">
    <location>
        <begin position="5"/>
        <end position="186"/>
    </location>
</feature>
<dbReference type="PANTHER" id="PTHR38011">
    <property type="entry name" value="DIHYDROFOLATE REDUCTASE FAMILY PROTEIN (AFU_ORTHOLOGUE AFUA_8G06820)"/>
    <property type="match status" value="1"/>
</dbReference>
<name>A0ABQ2KRG9_9NOCA</name>
<dbReference type="Gene3D" id="3.40.430.10">
    <property type="entry name" value="Dihydrofolate Reductase, subunit A"/>
    <property type="match status" value="1"/>
</dbReference>
<dbReference type="InterPro" id="IPR002734">
    <property type="entry name" value="RibDG_C"/>
</dbReference>
<dbReference type="PANTHER" id="PTHR38011:SF2">
    <property type="entry name" value="BIFUNCTIONAL DEAMINASE-REDUCTASE DOMAIN PROTEIN"/>
    <property type="match status" value="1"/>
</dbReference>
<proteinExistence type="predicted"/>